<feature type="transmembrane region" description="Helical" evidence="1">
    <location>
        <begin position="91"/>
        <end position="115"/>
    </location>
</feature>
<dbReference type="AlphaFoldDB" id="A0A518V4G9"/>
<evidence type="ECO:0000313" key="3">
    <source>
        <dbReference type="EMBL" id="QDX91878.1"/>
    </source>
</evidence>
<dbReference type="PANTHER" id="PTHR36834">
    <property type="entry name" value="MEMBRANE PROTEIN-RELATED"/>
    <property type="match status" value="1"/>
</dbReference>
<feature type="domain" description="VanZ-like" evidence="2">
    <location>
        <begin position="24"/>
        <end position="136"/>
    </location>
</feature>
<accession>A0A518V4G9</accession>
<keyword evidence="1" id="KW-1133">Transmembrane helix</keyword>
<reference evidence="3 4" key="1">
    <citation type="submission" date="2018-11" db="EMBL/GenBank/DDBJ databases">
        <title>Phylogenetic determinants of toxin gene distribution in genomes of Brevibacillus laterosporus.</title>
        <authorList>
            <person name="Glare T.R."/>
            <person name="Durrant A."/>
            <person name="Berry C."/>
            <person name="Palma L."/>
            <person name="Ormskirk M."/>
            <person name="Cox M.O."/>
        </authorList>
    </citation>
    <scope>NUCLEOTIDE SEQUENCE [LARGE SCALE GENOMIC DNA]</scope>
    <source>
        <strain evidence="3 4">1821L</strain>
    </source>
</reference>
<evidence type="ECO:0000313" key="4">
    <source>
        <dbReference type="Proteomes" id="UP000319432"/>
    </source>
</evidence>
<proteinExistence type="predicted"/>
<feature type="transmembrane region" description="Helical" evidence="1">
    <location>
        <begin position="12"/>
        <end position="31"/>
    </location>
</feature>
<evidence type="ECO:0000256" key="1">
    <source>
        <dbReference type="SAM" id="Phobius"/>
    </source>
</evidence>
<keyword evidence="1" id="KW-0472">Membrane</keyword>
<dbReference type="OrthoDB" id="2476790at2"/>
<evidence type="ECO:0000259" key="2">
    <source>
        <dbReference type="Pfam" id="PF04892"/>
    </source>
</evidence>
<dbReference type="Proteomes" id="UP000319432">
    <property type="component" value="Chromosome"/>
</dbReference>
<keyword evidence="4" id="KW-1185">Reference proteome</keyword>
<keyword evidence="1" id="KW-0812">Transmembrane</keyword>
<dbReference type="EMBL" id="CP033464">
    <property type="protein sequence ID" value="QDX91878.1"/>
    <property type="molecule type" value="Genomic_DNA"/>
</dbReference>
<dbReference type="Pfam" id="PF04892">
    <property type="entry name" value="VanZ"/>
    <property type="match status" value="1"/>
</dbReference>
<feature type="transmembrane region" description="Helical" evidence="1">
    <location>
        <begin position="121"/>
        <end position="146"/>
    </location>
</feature>
<protein>
    <recommendedName>
        <fullName evidence="2">VanZ-like domain-containing protein</fullName>
    </recommendedName>
</protein>
<feature type="transmembrane region" description="Helical" evidence="1">
    <location>
        <begin position="66"/>
        <end position="84"/>
    </location>
</feature>
<name>A0A518V4G9_BRELA</name>
<dbReference type="PANTHER" id="PTHR36834:SF1">
    <property type="entry name" value="INTEGRAL MEMBRANE PROTEIN"/>
    <property type="match status" value="1"/>
</dbReference>
<gene>
    <name evidence="3" type="ORF">EEL30_05560</name>
</gene>
<dbReference type="InterPro" id="IPR053150">
    <property type="entry name" value="Teicoplanin_resist-assoc"/>
</dbReference>
<dbReference type="InterPro" id="IPR006976">
    <property type="entry name" value="VanZ-like"/>
</dbReference>
<sequence length="159" mass="18883">MRRSITKIKKNAILYNMIFFLLPLYLLYIFLNTERFHRHYFKIRLIPFEKIIDFFTHFETFNRYELLGRILLYIPIGILIPLLFSSINNMLITFVFTLTLSFLMNSVKIVAQAGFFEIDDIILNVIGVVIGFVFVKGWFSLIEILFNSKESHKESLLQN</sequence>
<organism evidence="3 4">
    <name type="scientific">Brevibacillus laterosporus</name>
    <name type="common">Bacillus laterosporus</name>
    <dbReference type="NCBI Taxonomy" id="1465"/>
    <lineage>
        <taxon>Bacteria</taxon>
        <taxon>Bacillati</taxon>
        <taxon>Bacillota</taxon>
        <taxon>Bacilli</taxon>
        <taxon>Bacillales</taxon>
        <taxon>Paenibacillaceae</taxon>
        <taxon>Brevibacillus</taxon>
    </lineage>
</organism>